<dbReference type="SUPFAM" id="SSF53328">
    <property type="entry name" value="Formyltransferase"/>
    <property type="match status" value="1"/>
</dbReference>
<evidence type="ECO:0000313" key="2">
    <source>
        <dbReference type="EMBL" id="OIP87505.1"/>
    </source>
</evidence>
<dbReference type="GO" id="GO:0004479">
    <property type="term" value="F:methionyl-tRNA formyltransferase activity"/>
    <property type="evidence" value="ECO:0007669"/>
    <property type="project" value="TreeGrafter"/>
</dbReference>
<dbReference type="Proteomes" id="UP000182344">
    <property type="component" value="Unassembled WGS sequence"/>
</dbReference>
<feature type="domain" description="Formyl transferase N-terminal" evidence="1">
    <location>
        <begin position="73"/>
        <end position="176"/>
    </location>
</feature>
<dbReference type="Gene3D" id="3.40.50.12230">
    <property type="match status" value="1"/>
</dbReference>
<proteinExistence type="predicted"/>
<accession>A0A1J5HQY3</accession>
<dbReference type="PANTHER" id="PTHR11138:SF5">
    <property type="entry name" value="METHIONYL-TRNA FORMYLTRANSFERASE, MITOCHONDRIAL"/>
    <property type="match status" value="1"/>
</dbReference>
<dbReference type="STRING" id="1805376.AUK05_01080"/>
<organism evidence="2 3">
    <name type="scientific">Candidatus Shapirobacteria bacterium CG2_30_35_20</name>
    <dbReference type="NCBI Taxonomy" id="1805376"/>
    <lineage>
        <taxon>Bacteria</taxon>
        <taxon>Candidatus Shapironibacteriota</taxon>
    </lineage>
</organism>
<dbReference type="PANTHER" id="PTHR11138">
    <property type="entry name" value="METHIONYL-TRNA FORMYLTRANSFERASE"/>
    <property type="match status" value="1"/>
</dbReference>
<dbReference type="EMBL" id="MNZO01000016">
    <property type="protein sequence ID" value="OIP87505.1"/>
    <property type="molecule type" value="Genomic_DNA"/>
</dbReference>
<evidence type="ECO:0000259" key="1">
    <source>
        <dbReference type="Pfam" id="PF00551"/>
    </source>
</evidence>
<name>A0A1J5HQY3_9BACT</name>
<dbReference type="InterPro" id="IPR036477">
    <property type="entry name" value="Formyl_transf_N_sf"/>
</dbReference>
<dbReference type="Pfam" id="PF00551">
    <property type="entry name" value="Formyl_trans_N"/>
    <property type="match status" value="1"/>
</dbReference>
<sequence length="274" mass="30998">MISLVFFGSFQHYSTLTLQKLLDSKKLIINAVITTPPRPGNHGIVTKTHTHLFCEQNNIPVFPLENLDSIPTEIEKPDFIFVSGFGKLLNENWLNFPKIMAINAHQSLLPTYAGRFPTQWAILKGEKKTGVTLIKMSPQFDKGEILIQSKINILPTDTSNTLYTKLYDLSAKLFINIAPTIDKIIPTPQSGSGFYARQLTKADGYITNFDNLNKLTRALNPWPGVWTYVTDKNNKKLILKILSIDKNNQPENVLIQGKKPTKWSEISKYYSLTS</sequence>
<dbReference type="AlphaFoldDB" id="A0A1J5HQY3"/>
<reference evidence="2 3" key="1">
    <citation type="journal article" date="2016" name="Environ. Microbiol.">
        <title>Genomic resolution of a cold subsurface aquifer community provides metabolic insights for novel microbes adapted to high CO concentrations.</title>
        <authorList>
            <person name="Probst A.J."/>
            <person name="Castelle C.J."/>
            <person name="Singh A."/>
            <person name="Brown C.T."/>
            <person name="Anantharaman K."/>
            <person name="Sharon I."/>
            <person name="Hug L.A."/>
            <person name="Burstein D."/>
            <person name="Emerson J.B."/>
            <person name="Thomas B.C."/>
            <person name="Banfield J.F."/>
        </authorList>
    </citation>
    <scope>NUCLEOTIDE SEQUENCE [LARGE SCALE GENOMIC DNA]</scope>
    <source>
        <strain evidence="2">CG2_30_35_20</strain>
    </source>
</reference>
<dbReference type="GO" id="GO:0005829">
    <property type="term" value="C:cytosol"/>
    <property type="evidence" value="ECO:0007669"/>
    <property type="project" value="TreeGrafter"/>
</dbReference>
<comment type="caution">
    <text evidence="2">The sequence shown here is derived from an EMBL/GenBank/DDBJ whole genome shotgun (WGS) entry which is preliminary data.</text>
</comment>
<evidence type="ECO:0000313" key="3">
    <source>
        <dbReference type="Proteomes" id="UP000182344"/>
    </source>
</evidence>
<protein>
    <recommendedName>
        <fullName evidence="1">Formyl transferase N-terminal domain-containing protein</fullName>
    </recommendedName>
</protein>
<gene>
    <name evidence="2" type="ORF">AUK05_01080</name>
</gene>
<dbReference type="InterPro" id="IPR002376">
    <property type="entry name" value="Formyl_transf_N"/>
</dbReference>